<keyword evidence="1" id="KW-1133">Transmembrane helix</keyword>
<proteinExistence type="predicted"/>
<dbReference type="Pfam" id="PF07786">
    <property type="entry name" value="HGSNAT_cat"/>
    <property type="match status" value="1"/>
</dbReference>
<feature type="transmembrane region" description="Helical" evidence="1">
    <location>
        <begin position="31"/>
        <end position="50"/>
    </location>
</feature>
<feature type="transmembrane region" description="Helical" evidence="1">
    <location>
        <begin position="56"/>
        <end position="79"/>
    </location>
</feature>
<name>A0ABT6ZIT9_9ACTN</name>
<dbReference type="GO" id="GO:0015019">
    <property type="term" value="F:heparan-alpha-glucosaminide N-acetyltransferase activity"/>
    <property type="evidence" value="ECO:0007669"/>
    <property type="project" value="UniProtKB-EC"/>
</dbReference>
<keyword evidence="3" id="KW-0012">Acyltransferase</keyword>
<organism evidence="3 4">
    <name type="scientific">Kribbibacterium absianum</name>
    <dbReference type="NCBI Taxonomy" id="3044210"/>
    <lineage>
        <taxon>Bacteria</taxon>
        <taxon>Bacillati</taxon>
        <taxon>Actinomycetota</taxon>
        <taxon>Coriobacteriia</taxon>
        <taxon>Coriobacteriales</taxon>
        <taxon>Kribbibacteriaceae</taxon>
        <taxon>Kribbibacterium</taxon>
    </lineage>
</organism>
<keyword evidence="4" id="KW-1185">Reference proteome</keyword>
<feature type="transmembrane region" description="Helical" evidence="1">
    <location>
        <begin position="91"/>
        <end position="108"/>
    </location>
</feature>
<feature type="transmembrane region" description="Helical" evidence="1">
    <location>
        <begin position="114"/>
        <end position="132"/>
    </location>
</feature>
<feature type="transmembrane region" description="Helical" evidence="1">
    <location>
        <begin position="141"/>
        <end position="159"/>
    </location>
</feature>
<keyword evidence="1" id="KW-0472">Membrane</keyword>
<feature type="domain" description="Heparan-alpha-glucosaminide N-acetyltransferase catalytic" evidence="2">
    <location>
        <begin position="22"/>
        <end position="250"/>
    </location>
</feature>
<evidence type="ECO:0000313" key="4">
    <source>
        <dbReference type="Proteomes" id="UP001431693"/>
    </source>
</evidence>
<keyword evidence="3" id="KW-0808">Transferase</keyword>
<evidence type="ECO:0000313" key="3">
    <source>
        <dbReference type="EMBL" id="MDJ1128971.1"/>
    </source>
</evidence>
<sequence>MVSPASATDSTRRAPWTHPTGRVRLFDAARGFSVVSMVLFHACYDAAFIYGLPLPFFSGALVAVWRATIAWTFLAVSGWMCSFSRNNLARAGRYLAVAALIFVATTLAAVDDPISFGIVFCIGAATLVDALLERIHREPQGVILAAALVAVFLLCLNVPRSSLGGPFFSLAIPEACYSTPWFAWLGFPGPGFVSGDYYPLVPFALMYGAGIAIGRWFKRVGYPGWMLRAHCRPLEWVGRHALPVYVVHQPALIALFGLLGV</sequence>
<comment type="caution">
    <text evidence="3">The sequence shown here is derived from an EMBL/GenBank/DDBJ whole genome shotgun (WGS) entry which is preliminary data.</text>
</comment>
<reference evidence="3" key="1">
    <citation type="submission" date="2023-05" db="EMBL/GenBank/DDBJ databases">
        <title>[olsenella] sp. nov., isolated from a pig farm feces dump.</title>
        <authorList>
            <person name="Chang Y.-H."/>
        </authorList>
    </citation>
    <scope>NUCLEOTIDE SEQUENCE</scope>
    <source>
        <strain evidence="3">YH-ols2217</strain>
    </source>
</reference>
<gene>
    <name evidence="3" type="ORF">QJ043_02590</name>
</gene>
<feature type="transmembrane region" description="Helical" evidence="1">
    <location>
        <begin position="197"/>
        <end position="217"/>
    </location>
</feature>
<evidence type="ECO:0000256" key="1">
    <source>
        <dbReference type="SAM" id="Phobius"/>
    </source>
</evidence>
<dbReference type="RefSeq" id="WP_283712607.1">
    <property type="nucleotide sequence ID" value="NZ_JASJEW010000001.1"/>
</dbReference>
<dbReference type="InterPro" id="IPR012429">
    <property type="entry name" value="HGSNAT_cat"/>
</dbReference>
<protein>
    <submittedName>
        <fullName evidence="3">Heparan-alpha-glucosaminide N-acetyltransferase</fullName>
        <ecNumber evidence="3">2.3.1.78</ecNumber>
    </submittedName>
</protein>
<dbReference type="EC" id="2.3.1.78" evidence="3"/>
<accession>A0ABT6ZIT9</accession>
<dbReference type="Proteomes" id="UP001431693">
    <property type="component" value="Unassembled WGS sequence"/>
</dbReference>
<evidence type="ECO:0000259" key="2">
    <source>
        <dbReference type="Pfam" id="PF07786"/>
    </source>
</evidence>
<dbReference type="EMBL" id="JASJEX010000001">
    <property type="protein sequence ID" value="MDJ1128971.1"/>
    <property type="molecule type" value="Genomic_DNA"/>
</dbReference>
<keyword evidence="1" id="KW-0812">Transmembrane</keyword>